<keyword evidence="15" id="KW-0969">Cilium</keyword>
<dbReference type="InterPro" id="IPR027417">
    <property type="entry name" value="P-loop_NTPase"/>
</dbReference>
<organism evidence="15">
    <name type="scientific">hydrothermal vent metagenome</name>
    <dbReference type="NCBI Taxonomy" id="652676"/>
    <lineage>
        <taxon>unclassified sequences</taxon>
        <taxon>metagenomes</taxon>
        <taxon>ecological metagenomes</taxon>
    </lineage>
</organism>
<dbReference type="FunFam" id="3.40.50.300:FF:000695">
    <property type="entry name" value="Flagellar biosynthesis regulator FlhF"/>
    <property type="match status" value="1"/>
</dbReference>
<evidence type="ECO:0000256" key="9">
    <source>
        <dbReference type="ARBA" id="ARBA00023134"/>
    </source>
</evidence>
<keyword evidence="10" id="KW-0472">Membrane</keyword>
<dbReference type="EMBL" id="FRYL01000038">
    <property type="protein sequence ID" value="SHO81312.1"/>
    <property type="molecule type" value="Genomic_DNA"/>
</dbReference>
<dbReference type="GO" id="GO:0015031">
    <property type="term" value="P:protein transport"/>
    <property type="evidence" value="ECO:0007669"/>
    <property type="project" value="UniProtKB-KW"/>
</dbReference>
<dbReference type="GO" id="GO:0006614">
    <property type="term" value="P:SRP-dependent cotranslational protein targeting to membrane"/>
    <property type="evidence" value="ECO:0007669"/>
    <property type="project" value="InterPro"/>
</dbReference>
<dbReference type="Pfam" id="PF00448">
    <property type="entry name" value="SRP54"/>
    <property type="match status" value="1"/>
</dbReference>
<name>A0A1W1EKJ3_9ZZZZ</name>
<dbReference type="Gene3D" id="1.20.120.1380">
    <property type="entry name" value="Flagellar FlhF biosynthesis protein, N domain"/>
    <property type="match status" value="1"/>
</dbReference>
<dbReference type="PANTHER" id="PTHR43134">
    <property type="entry name" value="SIGNAL RECOGNITION PARTICLE RECEPTOR SUBUNIT ALPHA"/>
    <property type="match status" value="1"/>
</dbReference>
<reference evidence="15" key="1">
    <citation type="submission" date="2016-10" db="EMBL/GenBank/DDBJ databases">
        <authorList>
            <person name="de Groot N.N."/>
        </authorList>
    </citation>
    <scope>NUCLEOTIDE SEQUENCE</scope>
</reference>
<evidence type="ECO:0000313" key="15">
    <source>
        <dbReference type="EMBL" id="SHO81312.1"/>
    </source>
</evidence>
<proteinExistence type="inferred from homology"/>
<keyword evidence="8" id="KW-0653">Protein transport</keyword>
<sequence>MRHDMFTAPTPEEAYFKAKSKYGFAFRLVSARQIIIENSKEEEYICEIVVSVNEELYNQKNREQIINNDKEIEQKVNIKSALDIFNHRGISKKSIEKIIDKIDSDEILSSREKLVSFIINEIHNSIKVKEENLDGKNIIMLVGTTGVGKTTTIAKLASRYSQGMKKHIALFNLDNYKVGAKEQLSNYAHNMGITHISIDSLDEFSSKLDSIEEHDLILVDTTGISPFDIDKLLKKVEYILSSHKYKIYTNLLLSATSKYEDLQDIYNSFSFLDLDSVIFTKLDETNHIGSIINFLIDNPNIPVSYLSNGQSVPKDIIVDVKKYLLDKFVGTL</sequence>
<keyword evidence="7" id="KW-1005">Bacterial flagellum biogenesis</keyword>
<comment type="similarity">
    <text evidence="2">Belongs to the GTP-binding SRP family.</text>
</comment>
<gene>
    <name evidence="15" type="ORF">MNB_SV-15-878</name>
</gene>
<evidence type="ECO:0000256" key="5">
    <source>
        <dbReference type="ARBA" id="ARBA00022475"/>
    </source>
</evidence>
<dbReference type="CDD" id="cd17873">
    <property type="entry name" value="FlhF"/>
    <property type="match status" value="1"/>
</dbReference>
<dbReference type="PANTHER" id="PTHR43134:SF3">
    <property type="entry name" value="FLAGELLAR BIOSYNTHESIS PROTEIN FLHF"/>
    <property type="match status" value="1"/>
</dbReference>
<evidence type="ECO:0000256" key="12">
    <source>
        <dbReference type="ARBA" id="ARBA00025337"/>
    </source>
</evidence>
<dbReference type="Gene3D" id="3.40.50.300">
    <property type="entry name" value="P-loop containing nucleotide triphosphate hydrolases"/>
    <property type="match status" value="1"/>
</dbReference>
<evidence type="ECO:0000259" key="14">
    <source>
        <dbReference type="SMART" id="SM00962"/>
    </source>
</evidence>
<keyword evidence="4" id="KW-0813">Transport</keyword>
<dbReference type="GO" id="GO:0005886">
    <property type="term" value="C:plasma membrane"/>
    <property type="evidence" value="ECO:0007669"/>
    <property type="project" value="UniProtKB-SubCell"/>
</dbReference>
<keyword evidence="5" id="KW-1003">Cell membrane</keyword>
<evidence type="ECO:0000256" key="11">
    <source>
        <dbReference type="ARBA" id="ARBA00023225"/>
    </source>
</evidence>
<evidence type="ECO:0000256" key="10">
    <source>
        <dbReference type="ARBA" id="ARBA00023136"/>
    </source>
</evidence>
<dbReference type="GO" id="GO:0005525">
    <property type="term" value="F:GTP binding"/>
    <property type="evidence" value="ECO:0007669"/>
    <property type="project" value="UniProtKB-KW"/>
</dbReference>
<evidence type="ECO:0000256" key="4">
    <source>
        <dbReference type="ARBA" id="ARBA00022448"/>
    </source>
</evidence>
<keyword evidence="15" id="KW-0282">Flagellum</keyword>
<comment type="function">
    <text evidence="12">Necessary for flagellar biosynthesis. May be involved in translocation of the flagellum.</text>
</comment>
<evidence type="ECO:0000256" key="6">
    <source>
        <dbReference type="ARBA" id="ARBA00022741"/>
    </source>
</evidence>
<comment type="subcellular location">
    <subcellularLocation>
        <location evidence="1">Cell membrane</location>
        <topology evidence="1">Peripheral membrane protein</topology>
        <orientation evidence="1">Cytoplasmic side</orientation>
    </subcellularLocation>
</comment>
<feature type="domain" description="SRP54-type proteins GTP-binding" evidence="14">
    <location>
        <begin position="136"/>
        <end position="330"/>
    </location>
</feature>
<evidence type="ECO:0000256" key="8">
    <source>
        <dbReference type="ARBA" id="ARBA00022927"/>
    </source>
</evidence>
<dbReference type="GO" id="GO:0003924">
    <property type="term" value="F:GTPase activity"/>
    <property type="evidence" value="ECO:0007669"/>
    <property type="project" value="InterPro"/>
</dbReference>
<accession>A0A1W1EKJ3</accession>
<keyword evidence="9" id="KW-0342">GTP-binding</keyword>
<dbReference type="AlphaFoldDB" id="A0A1W1EKJ3"/>
<evidence type="ECO:0000256" key="1">
    <source>
        <dbReference type="ARBA" id="ARBA00004413"/>
    </source>
</evidence>
<evidence type="ECO:0000256" key="3">
    <source>
        <dbReference type="ARBA" id="ARBA00014919"/>
    </source>
</evidence>
<evidence type="ECO:0000256" key="2">
    <source>
        <dbReference type="ARBA" id="ARBA00008531"/>
    </source>
</evidence>
<dbReference type="SMART" id="SM00962">
    <property type="entry name" value="SRP54"/>
    <property type="match status" value="1"/>
</dbReference>
<dbReference type="SUPFAM" id="SSF52540">
    <property type="entry name" value="P-loop containing nucleoside triphosphate hydrolases"/>
    <property type="match status" value="2"/>
</dbReference>
<dbReference type="InterPro" id="IPR000897">
    <property type="entry name" value="SRP54_GTPase_dom"/>
</dbReference>
<protein>
    <recommendedName>
        <fullName evidence="3">Flagellar biosynthesis protein FlhF</fullName>
    </recommendedName>
    <alternativeName>
        <fullName evidence="13">Flagella-associated GTP-binding protein</fullName>
    </alternativeName>
</protein>
<dbReference type="InterPro" id="IPR047040">
    <property type="entry name" value="FlhF__GTPase_dom"/>
</dbReference>
<evidence type="ECO:0000256" key="7">
    <source>
        <dbReference type="ARBA" id="ARBA00022795"/>
    </source>
</evidence>
<keyword evidence="6" id="KW-0547">Nucleotide-binding</keyword>
<keyword evidence="11" id="KW-1006">Bacterial flagellum protein export</keyword>
<evidence type="ECO:0000256" key="13">
    <source>
        <dbReference type="ARBA" id="ARBA00030866"/>
    </source>
</evidence>
<dbReference type="GO" id="GO:0044781">
    <property type="term" value="P:bacterial-type flagellum organization"/>
    <property type="evidence" value="ECO:0007669"/>
    <property type="project" value="UniProtKB-KW"/>
</dbReference>
<dbReference type="GO" id="GO:0005047">
    <property type="term" value="F:signal recognition particle binding"/>
    <property type="evidence" value="ECO:0007669"/>
    <property type="project" value="TreeGrafter"/>
</dbReference>
<keyword evidence="15" id="KW-0966">Cell projection</keyword>